<organism evidence="1">
    <name type="scientific">marine metagenome</name>
    <dbReference type="NCBI Taxonomy" id="408172"/>
    <lineage>
        <taxon>unclassified sequences</taxon>
        <taxon>metagenomes</taxon>
        <taxon>ecological metagenomes</taxon>
    </lineage>
</organism>
<protein>
    <submittedName>
        <fullName evidence="1">Uncharacterized protein</fullName>
    </submittedName>
</protein>
<dbReference type="PANTHER" id="PTHR36529">
    <property type="entry name" value="SLL1095 PROTEIN"/>
    <property type="match status" value="1"/>
</dbReference>
<name>A0A383B3W8_9ZZZZ</name>
<dbReference type="InterPro" id="IPR029044">
    <property type="entry name" value="Nucleotide-diphossugar_trans"/>
</dbReference>
<accession>A0A383B3W8</accession>
<dbReference type="Gene3D" id="3.90.550.10">
    <property type="entry name" value="Spore Coat Polysaccharide Biosynthesis Protein SpsA, Chain A"/>
    <property type="match status" value="1"/>
</dbReference>
<reference evidence="1" key="1">
    <citation type="submission" date="2018-05" db="EMBL/GenBank/DDBJ databases">
        <authorList>
            <person name="Lanie J.A."/>
            <person name="Ng W.-L."/>
            <person name="Kazmierczak K.M."/>
            <person name="Andrzejewski T.M."/>
            <person name="Davidsen T.M."/>
            <person name="Wayne K.J."/>
            <person name="Tettelin H."/>
            <person name="Glass J.I."/>
            <person name="Rusch D."/>
            <person name="Podicherti R."/>
            <person name="Tsui H.-C.T."/>
            <person name="Winkler M.E."/>
        </authorList>
    </citation>
    <scope>NUCLEOTIDE SEQUENCE</scope>
</reference>
<dbReference type="EMBL" id="UINC01197122">
    <property type="protein sequence ID" value="SVE14439.1"/>
    <property type="molecule type" value="Genomic_DNA"/>
</dbReference>
<evidence type="ECO:0000313" key="1">
    <source>
        <dbReference type="EMBL" id="SVE14439.1"/>
    </source>
</evidence>
<proteinExistence type="predicted"/>
<dbReference type="AlphaFoldDB" id="A0A383B3W8"/>
<feature type="non-terminal residue" evidence="1">
    <location>
        <position position="74"/>
    </location>
</feature>
<dbReference type="PANTHER" id="PTHR36529:SF1">
    <property type="entry name" value="GLYCOSYLTRANSFERASE"/>
    <property type="match status" value="1"/>
</dbReference>
<sequence length="74" mass="8133">MPESRFIIFVKAPRAGFVKTRLAAAIGNEAACNAYRQLAETVVANLATLPHAELRFTPDDAEAEITKWLSDGWT</sequence>
<gene>
    <name evidence="1" type="ORF">METZ01_LOCUS467293</name>
</gene>
<dbReference type="InterPro" id="IPR018641">
    <property type="entry name" value="Trfase_1_rSAM/seldom-assoc"/>
</dbReference>